<dbReference type="InterPro" id="IPR021533">
    <property type="entry name" value="PepSY-like"/>
</dbReference>
<dbReference type="Gene3D" id="3.40.1420.30">
    <property type="match status" value="1"/>
</dbReference>
<organism evidence="3 4">
    <name type="scientific">Candidatus Cryptobacteroides merdigallinarum</name>
    <dbReference type="NCBI Taxonomy" id="2840770"/>
    <lineage>
        <taxon>Bacteria</taxon>
        <taxon>Pseudomonadati</taxon>
        <taxon>Bacteroidota</taxon>
        <taxon>Bacteroidia</taxon>
        <taxon>Bacteroidales</taxon>
        <taxon>Candidatus Cryptobacteroides</taxon>
    </lineage>
</organism>
<name>A0A9D9EIX8_9BACT</name>
<reference evidence="3" key="1">
    <citation type="submission" date="2020-10" db="EMBL/GenBank/DDBJ databases">
        <authorList>
            <person name="Gilroy R."/>
        </authorList>
    </citation>
    <scope>NUCLEOTIDE SEQUENCE</scope>
    <source>
        <strain evidence="3">20514</strain>
    </source>
</reference>
<dbReference type="SUPFAM" id="SSF160574">
    <property type="entry name" value="BT0923-like"/>
    <property type="match status" value="1"/>
</dbReference>
<feature type="signal peptide" evidence="1">
    <location>
        <begin position="1"/>
        <end position="21"/>
    </location>
</feature>
<dbReference type="Pfam" id="PF11396">
    <property type="entry name" value="PepSY_like"/>
    <property type="match status" value="1"/>
</dbReference>
<accession>A0A9D9EIX8</accession>
<evidence type="ECO:0000313" key="3">
    <source>
        <dbReference type="EMBL" id="MBO8448956.1"/>
    </source>
</evidence>
<dbReference type="EMBL" id="JADIMQ010000095">
    <property type="protein sequence ID" value="MBO8448956.1"/>
    <property type="molecule type" value="Genomic_DNA"/>
</dbReference>
<feature type="domain" description="Putative beta-lactamase-inhibitor-like PepSY-like" evidence="2">
    <location>
        <begin position="62"/>
        <end position="142"/>
    </location>
</feature>
<proteinExistence type="predicted"/>
<feature type="chain" id="PRO_5039391238" evidence="1">
    <location>
        <begin position="22"/>
        <end position="146"/>
    </location>
</feature>
<keyword evidence="1" id="KW-0732">Signal</keyword>
<dbReference type="AlphaFoldDB" id="A0A9D9EIX8"/>
<dbReference type="Proteomes" id="UP000810252">
    <property type="component" value="Unassembled WGS sequence"/>
</dbReference>
<sequence length="146" mass="16970">MKKIIVFLAGILFLCTIPMLADNERAVSADRMPKKARMFLMQYFPEEKVLYAKKECELFEVTYEVVFMNGDKVKFRGNGKWKQIDCRRRLVPPSVVPPHVSMKIQDIYPGSGIVEIERDCRKVEVKMMNGMELTFDRRGNLMGLDD</sequence>
<evidence type="ECO:0000259" key="2">
    <source>
        <dbReference type="Pfam" id="PF11396"/>
    </source>
</evidence>
<evidence type="ECO:0000313" key="4">
    <source>
        <dbReference type="Proteomes" id="UP000810252"/>
    </source>
</evidence>
<reference evidence="3" key="2">
    <citation type="journal article" date="2021" name="PeerJ">
        <title>Extensive microbial diversity within the chicken gut microbiome revealed by metagenomics and culture.</title>
        <authorList>
            <person name="Gilroy R."/>
            <person name="Ravi A."/>
            <person name="Getino M."/>
            <person name="Pursley I."/>
            <person name="Horton D.L."/>
            <person name="Alikhan N.F."/>
            <person name="Baker D."/>
            <person name="Gharbi K."/>
            <person name="Hall N."/>
            <person name="Watson M."/>
            <person name="Adriaenssens E.M."/>
            <person name="Foster-Nyarko E."/>
            <person name="Jarju S."/>
            <person name="Secka A."/>
            <person name="Antonio M."/>
            <person name="Oren A."/>
            <person name="Chaudhuri R.R."/>
            <person name="La Ragione R."/>
            <person name="Hildebrand F."/>
            <person name="Pallen M.J."/>
        </authorList>
    </citation>
    <scope>NUCLEOTIDE SEQUENCE</scope>
    <source>
        <strain evidence="3">20514</strain>
    </source>
</reference>
<comment type="caution">
    <text evidence="3">The sequence shown here is derived from an EMBL/GenBank/DDBJ whole genome shotgun (WGS) entry which is preliminary data.</text>
</comment>
<protein>
    <submittedName>
        <fullName evidence="3">PepSY-like domain-containing protein</fullName>
    </submittedName>
</protein>
<gene>
    <name evidence="3" type="ORF">IAC29_06775</name>
</gene>
<evidence type="ECO:0000256" key="1">
    <source>
        <dbReference type="SAM" id="SignalP"/>
    </source>
</evidence>